<protein>
    <submittedName>
        <fullName evidence="3">Glycosyltransferase</fullName>
        <ecNumber evidence="3">2.4.-.-</ecNumber>
    </submittedName>
</protein>
<proteinExistence type="predicted"/>
<dbReference type="Gene3D" id="3.40.50.2000">
    <property type="entry name" value="Glycogen Phosphorylase B"/>
    <property type="match status" value="2"/>
</dbReference>
<dbReference type="PANTHER" id="PTHR45947:SF3">
    <property type="entry name" value="SULFOQUINOVOSYL TRANSFERASE SQD2"/>
    <property type="match status" value="1"/>
</dbReference>
<dbReference type="InterPro" id="IPR050194">
    <property type="entry name" value="Glycosyltransferase_grp1"/>
</dbReference>
<dbReference type="InterPro" id="IPR028098">
    <property type="entry name" value="Glyco_trans_4-like_N"/>
</dbReference>
<dbReference type="EMBL" id="DXAW01000043">
    <property type="protein sequence ID" value="HIZ85319.1"/>
    <property type="molecule type" value="Genomic_DNA"/>
</dbReference>
<keyword evidence="3" id="KW-0328">Glycosyltransferase</keyword>
<feature type="domain" description="Glycosyl transferase family 1" evidence="1">
    <location>
        <begin position="198"/>
        <end position="346"/>
    </location>
</feature>
<organism evidence="3 4">
    <name type="scientific">Candidatus Coprenecus stercoravium</name>
    <dbReference type="NCBI Taxonomy" id="2840735"/>
    <lineage>
        <taxon>Bacteria</taxon>
        <taxon>Pseudomonadati</taxon>
        <taxon>Bacteroidota</taxon>
        <taxon>Bacteroidia</taxon>
        <taxon>Bacteroidales</taxon>
        <taxon>Rikenellaceae</taxon>
        <taxon>Rikenellaceae incertae sedis</taxon>
        <taxon>Candidatus Coprenecus</taxon>
    </lineage>
</organism>
<dbReference type="SUPFAM" id="SSF53756">
    <property type="entry name" value="UDP-Glycosyltransferase/glycogen phosphorylase"/>
    <property type="match status" value="1"/>
</dbReference>
<dbReference type="PANTHER" id="PTHR45947">
    <property type="entry name" value="SULFOQUINOVOSYL TRANSFERASE SQD2"/>
    <property type="match status" value="1"/>
</dbReference>
<dbReference type="EC" id="2.4.-.-" evidence="3"/>
<feature type="domain" description="Glycosyltransferase subfamily 4-like N-terminal" evidence="2">
    <location>
        <begin position="77"/>
        <end position="180"/>
    </location>
</feature>
<dbReference type="Proteomes" id="UP000824115">
    <property type="component" value="Unassembled WGS sequence"/>
</dbReference>
<reference evidence="3" key="2">
    <citation type="submission" date="2021-04" db="EMBL/GenBank/DDBJ databases">
        <authorList>
            <person name="Gilroy R."/>
        </authorList>
    </citation>
    <scope>NUCLEOTIDE SEQUENCE</scope>
    <source>
        <strain evidence="3">Gambia16-554</strain>
    </source>
</reference>
<evidence type="ECO:0000259" key="2">
    <source>
        <dbReference type="Pfam" id="PF13439"/>
    </source>
</evidence>
<keyword evidence="3" id="KW-0808">Transferase</keyword>
<evidence type="ECO:0000259" key="1">
    <source>
        <dbReference type="Pfam" id="PF00534"/>
    </source>
</evidence>
<sequence>MHILFVTRGCRSQAYPLLGIFETDQAKALCSLGLKISYLAIDLRSIRRRRKLGYHFYNKDGFDVFELSLPIGAVPIKLFTFIGRLCALFLYRKVVKKNGVPDIIHSHFANIGTIASVLKRKYNVPLVHTEHSSEIIYNKIDSIKKRLYGKVYTDADAVIAVSPALQKALRDTFKVDALMIFNIIDFNTFTNIRNINGNNTFTFVSVGGLIYRKGFDLLITAFAELSKDINANLVIVGQGPLLPSLQDLSRELNVADKIIFTGNMDRESIAAIMSKSQAFVLASRGETFGVVYAEAMAAGLPVIATKCGGPESFVNSGNGILAPTDNIQGLVKAMKYIYNNIGQYDSMKLRNQAYLMFSYQSIGQKIINLYKTIINHNMTK</sequence>
<dbReference type="InterPro" id="IPR001296">
    <property type="entry name" value="Glyco_trans_1"/>
</dbReference>
<evidence type="ECO:0000313" key="3">
    <source>
        <dbReference type="EMBL" id="HIZ85319.1"/>
    </source>
</evidence>
<dbReference type="Pfam" id="PF13439">
    <property type="entry name" value="Glyco_transf_4"/>
    <property type="match status" value="1"/>
</dbReference>
<accession>A0A9D2GQC0</accession>
<evidence type="ECO:0000313" key="4">
    <source>
        <dbReference type="Proteomes" id="UP000824115"/>
    </source>
</evidence>
<reference evidence="3" key="1">
    <citation type="journal article" date="2021" name="PeerJ">
        <title>Extensive microbial diversity within the chicken gut microbiome revealed by metagenomics and culture.</title>
        <authorList>
            <person name="Gilroy R."/>
            <person name="Ravi A."/>
            <person name="Getino M."/>
            <person name="Pursley I."/>
            <person name="Horton D.L."/>
            <person name="Alikhan N.F."/>
            <person name="Baker D."/>
            <person name="Gharbi K."/>
            <person name="Hall N."/>
            <person name="Watson M."/>
            <person name="Adriaenssens E.M."/>
            <person name="Foster-Nyarko E."/>
            <person name="Jarju S."/>
            <person name="Secka A."/>
            <person name="Antonio M."/>
            <person name="Oren A."/>
            <person name="Chaudhuri R.R."/>
            <person name="La Ragione R."/>
            <person name="Hildebrand F."/>
            <person name="Pallen M.J."/>
        </authorList>
    </citation>
    <scope>NUCLEOTIDE SEQUENCE</scope>
    <source>
        <strain evidence="3">Gambia16-554</strain>
    </source>
</reference>
<gene>
    <name evidence="3" type="ORF">IAC04_02375</name>
</gene>
<dbReference type="GO" id="GO:0016757">
    <property type="term" value="F:glycosyltransferase activity"/>
    <property type="evidence" value="ECO:0007669"/>
    <property type="project" value="UniProtKB-KW"/>
</dbReference>
<dbReference type="AlphaFoldDB" id="A0A9D2GQC0"/>
<comment type="caution">
    <text evidence="3">The sequence shown here is derived from an EMBL/GenBank/DDBJ whole genome shotgun (WGS) entry which is preliminary data.</text>
</comment>
<name>A0A9D2GQC0_9BACT</name>
<dbReference type="Pfam" id="PF00534">
    <property type="entry name" value="Glycos_transf_1"/>
    <property type="match status" value="1"/>
</dbReference>